<evidence type="ECO:0000313" key="3">
    <source>
        <dbReference type="Proteomes" id="UP000462931"/>
    </source>
</evidence>
<keyword evidence="1" id="KW-0732">Signal</keyword>
<protein>
    <recommendedName>
        <fullName evidence="4">Beta-lactamase-inhibitor-like PepSY-like domain-containing protein</fullName>
    </recommendedName>
</protein>
<keyword evidence="3" id="KW-1185">Reference proteome</keyword>
<evidence type="ECO:0000256" key="1">
    <source>
        <dbReference type="SAM" id="SignalP"/>
    </source>
</evidence>
<dbReference type="PROSITE" id="PS51257">
    <property type="entry name" value="PROKAR_LIPOPROTEIN"/>
    <property type="match status" value="1"/>
</dbReference>
<feature type="chain" id="PRO_5029755232" description="Beta-lactamase-inhibitor-like PepSY-like domain-containing protein" evidence="1">
    <location>
        <begin position="24"/>
        <end position="312"/>
    </location>
</feature>
<feature type="signal peptide" evidence="1">
    <location>
        <begin position="1"/>
        <end position="23"/>
    </location>
</feature>
<gene>
    <name evidence="2" type="ORF">GJJ64_10645</name>
</gene>
<dbReference type="Proteomes" id="UP000462931">
    <property type="component" value="Unassembled WGS sequence"/>
</dbReference>
<dbReference type="Gene3D" id="3.40.1420.30">
    <property type="match status" value="1"/>
</dbReference>
<comment type="caution">
    <text evidence="2">The sequence shown here is derived from an EMBL/GenBank/DDBJ whole genome shotgun (WGS) entry which is preliminary data.</text>
</comment>
<dbReference type="RefSeq" id="WP_154287756.1">
    <property type="nucleotide sequence ID" value="NZ_WKJI01000002.1"/>
</dbReference>
<sequence length="312" mass="33647">MKNLRTAKTLTIALLAIATGFTACQKGQEVETDLSSDATQIGAVAIAPTSIVLTTSNGSTTTTAPDSIYAVDACRRTHKRAAVAESALLAPITTYLSTNYAGYTFIKAFSTTLIATNTLDSYVVAILFNGKPVALRFSATGTFIKVLELREGKDMKRPGGHHPGGFFDNRDGKQRDSIALSALSQTIKQYFATNYPQDTLKNAWVGKDGGVLVVSKNVKFYGTAFKADGSFVRREVLPSHPGKEKEIAQSALPASVLSYLSTTYPNYVFKKAFEHKANGVLRGYLVIIDANMTKYAVLFNATGAFVEAKVIR</sequence>
<dbReference type="SUPFAM" id="SSF160574">
    <property type="entry name" value="BT0923-like"/>
    <property type="match status" value="1"/>
</dbReference>
<reference evidence="2 3" key="1">
    <citation type="submission" date="2019-11" db="EMBL/GenBank/DDBJ databases">
        <authorList>
            <person name="Cheng Q."/>
            <person name="Yang Z."/>
        </authorList>
    </citation>
    <scope>NUCLEOTIDE SEQUENCE [LARGE SCALE GENOMIC DNA]</scope>
    <source>
        <strain evidence="2 3">HX-22-1</strain>
    </source>
</reference>
<name>A0A7K0FPT1_9SPHI</name>
<proteinExistence type="predicted"/>
<dbReference type="EMBL" id="WKJI01000002">
    <property type="protein sequence ID" value="MRX47651.1"/>
    <property type="molecule type" value="Genomic_DNA"/>
</dbReference>
<organism evidence="2 3">
    <name type="scientific">Pedobacter puniceum</name>
    <dbReference type="NCBI Taxonomy" id="2666136"/>
    <lineage>
        <taxon>Bacteria</taxon>
        <taxon>Pseudomonadati</taxon>
        <taxon>Bacteroidota</taxon>
        <taxon>Sphingobacteriia</taxon>
        <taxon>Sphingobacteriales</taxon>
        <taxon>Sphingobacteriaceae</taxon>
        <taxon>Pedobacter</taxon>
    </lineage>
</organism>
<evidence type="ECO:0000313" key="2">
    <source>
        <dbReference type="EMBL" id="MRX47651.1"/>
    </source>
</evidence>
<accession>A0A7K0FPT1</accession>
<dbReference type="AlphaFoldDB" id="A0A7K0FPT1"/>
<evidence type="ECO:0008006" key="4">
    <source>
        <dbReference type="Google" id="ProtNLM"/>
    </source>
</evidence>